<sequence length="193" mass="22251">MVVKDLCIHSHQGIYGGEYRLLGSKEYQILKIEDFTKKLWITGHLQIASEDKNIAPTFIENKIAVCDVPFFCLYNQKVTMEQFKFLCSVKLEAISLWSSVITNSNGHICPLENILYNVPKIRYVKYCYNDETVSTVTPESTKNIVQFIKNSNLESVNLNQLPETCDVDAFFKLIYARFNNFRIFYCISVSGKT</sequence>
<protein>
    <submittedName>
        <fullName evidence="2">Uncharacterized protein</fullName>
    </submittedName>
</protein>
<evidence type="ECO:0000313" key="1">
    <source>
        <dbReference type="Proteomes" id="UP000887579"/>
    </source>
</evidence>
<reference evidence="2" key="1">
    <citation type="submission" date="2022-11" db="UniProtKB">
        <authorList>
            <consortium name="WormBaseParasite"/>
        </authorList>
    </citation>
    <scope>IDENTIFICATION</scope>
</reference>
<name>A0AC34F1S2_9BILA</name>
<dbReference type="Proteomes" id="UP000887579">
    <property type="component" value="Unplaced"/>
</dbReference>
<accession>A0AC34F1S2</accession>
<proteinExistence type="predicted"/>
<evidence type="ECO:0000313" key="2">
    <source>
        <dbReference type="WBParaSite" id="ES5_v2.g10993.t1"/>
    </source>
</evidence>
<dbReference type="WBParaSite" id="ES5_v2.g10993.t1">
    <property type="protein sequence ID" value="ES5_v2.g10993.t1"/>
    <property type="gene ID" value="ES5_v2.g10993"/>
</dbReference>
<organism evidence="1 2">
    <name type="scientific">Panagrolaimus sp. ES5</name>
    <dbReference type="NCBI Taxonomy" id="591445"/>
    <lineage>
        <taxon>Eukaryota</taxon>
        <taxon>Metazoa</taxon>
        <taxon>Ecdysozoa</taxon>
        <taxon>Nematoda</taxon>
        <taxon>Chromadorea</taxon>
        <taxon>Rhabditida</taxon>
        <taxon>Tylenchina</taxon>
        <taxon>Panagrolaimomorpha</taxon>
        <taxon>Panagrolaimoidea</taxon>
        <taxon>Panagrolaimidae</taxon>
        <taxon>Panagrolaimus</taxon>
    </lineage>
</organism>